<feature type="transmembrane region" description="Helical" evidence="1">
    <location>
        <begin position="33"/>
        <end position="52"/>
    </location>
</feature>
<feature type="transmembrane region" description="Helical" evidence="1">
    <location>
        <begin position="7"/>
        <end position="27"/>
    </location>
</feature>
<keyword evidence="1" id="KW-0472">Membrane</keyword>
<keyword evidence="1" id="KW-1133">Transmembrane helix</keyword>
<dbReference type="Proteomes" id="UP000441354">
    <property type="component" value="Unassembled WGS sequence"/>
</dbReference>
<dbReference type="OrthoDB" id="2355666at2"/>
<keyword evidence="3" id="KW-1185">Reference proteome</keyword>
<evidence type="ECO:0000313" key="2">
    <source>
        <dbReference type="EMBL" id="KAB2330024.1"/>
    </source>
</evidence>
<protein>
    <submittedName>
        <fullName evidence="2">DUF4305 domain-containing protein</fullName>
    </submittedName>
</protein>
<evidence type="ECO:0000313" key="3">
    <source>
        <dbReference type="Proteomes" id="UP000441354"/>
    </source>
</evidence>
<reference evidence="2 3" key="1">
    <citation type="journal article" date="2014" name="Arch. Microbiol.">
        <title>Bacillus mesophilum sp. nov., strain IITR-54T, a novel 4-chlorobiphenyl dechlorinating bacterium.</title>
        <authorList>
            <person name="Manickam N."/>
            <person name="Singh N.K."/>
            <person name="Bajaj A."/>
            <person name="Kumar R.M."/>
            <person name="Kaur G."/>
            <person name="Kaur N."/>
            <person name="Bala M."/>
            <person name="Kumar A."/>
            <person name="Mayilraj S."/>
        </authorList>
    </citation>
    <scope>NUCLEOTIDE SEQUENCE [LARGE SCALE GENOMIC DNA]</scope>
    <source>
        <strain evidence="2 3">IITR-54</strain>
    </source>
</reference>
<dbReference type="Pfam" id="PF14146">
    <property type="entry name" value="DUF4305"/>
    <property type="match status" value="1"/>
</dbReference>
<evidence type="ECO:0000256" key="1">
    <source>
        <dbReference type="SAM" id="Phobius"/>
    </source>
</evidence>
<keyword evidence="1" id="KW-0812">Transmembrane</keyword>
<proteinExistence type="predicted"/>
<gene>
    <name evidence="2" type="ORF">F7732_19770</name>
</gene>
<dbReference type="EMBL" id="WBOT01000009">
    <property type="protein sequence ID" value="KAB2330024.1"/>
    <property type="molecule type" value="Genomic_DNA"/>
</dbReference>
<accession>A0A7V7UTC0</accession>
<dbReference type="InterPro" id="IPR025426">
    <property type="entry name" value="DUF4305"/>
</dbReference>
<organism evidence="2 3">
    <name type="scientific">Bacillus mesophilum</name>
    <dbReference type="NCBI Taxonomy" id="1071718"/>
    <lineage>
        <taxon>Bacteria</taxon>
        <taxon>Bacillati</taxon>
        <taxon>Bacillota</taxon>
        <taxon>Bacilli</taxon>
        <taxon>Bacillales</taxon>
        <taxon>Bacillaceae</taxon>
        <taxon>Bacillus</taxon>
    </lineage>
</organism>
<dbReference type="AlphaFoldDB" id="A0A7V7UTC0"/>
<comment type="caution">
    <text evidence="2">The sequence shown here is derived from an EMBL/GenBank/DDBJ whole genome shotgun (WGS) entry which is preliminary data.</text>
</comment>
<dbReference type="RefSeq" id="WP_151575784.1">
    <property type="nucleotide sequence ID" value="NZ_WBOT01000009.1"/>
</dbReference>
<sequence length="68" mass="7804">MRRTPLFSGIIYLILGILFVYIAIQSLQQNGEWGFMTNLLIIIATFDIGAGLKMISFHFKLKNLENKK</sequence>
<name>A0A7V7UTC0_9BACI</name>